<dbReference type="Proteomes" id="UP000029994">
    <property type="component" value="Unassembled WGS sequence"/>
</dbReference>
<proteinExistence type="predicted"/>
<comment type="caution">
    <text evidence="1">The sequence shown here is derived from an EMBL/GenBank/DDBJ whole genome shotgun (WGS) entry which is preliminary data.</text>
</comment>
<dbReference type="STRING" id="29495.EA26_15330"/>
<evidence type="ECO:0008006" key="3">
    <source>
        <dbReference type="Google" id="ProtNLM"/>
    </source>
</evidence>
<dbReference type="RefSeq" id="WP_039429498.1">
    <property type="nucleotide sequence ID" value="NZ_CP061845.1"/>
</dbReference>
<dbReference type="Pfam" id="PF06097">
    <property type="entry name" value="DUF945"/>
    <property type="match status" value="1"/>
</dbReference>
<gene>
    <name evidence="1" type="ORF">EA26_15330</name>
</gene>
<dbReference type="GeneID" id="43684455"/>
<evidence type="ECO:0000313" key="1">
    <source>
        <dbReference type="EMBL" id="KGK08604.1"/>
    </source>
</evidence>
<dbReference type="AlphaFoldDB" id="A0A099LLN7"/>
<protein>
    <recommendedName>
        <fullName evidence="3">DUF945 domain-containing protein</fullName>
    </recommendedName>
</protein>
<organism evidence="1 2">
    <name type="scientific">Vibrio navarrensis</name>
    <dbReference type="NCBI Taxonomy" id="29495"/>
    <lineage>
        <taxon>Bacteria</taxon>
        <taxon>Pseudomonadati</taxon>
        <taxon>Pseudomonadota</taxon>
        <taxon>Gammaproteobacteria</taxon>
        <taxon>Vibrionales</taxon>
        <taxon>Vibrionaceae</taxon>
        <taxon>Vibrio</taxon>
    </lineage>
</organism>
<reference evidence="1 2" key="1">
    <citation type="submission" date="2014-04" db="EMBL/GenBank/DDBJ databases">
        <title>Genome sequencing of Vibrio navarrensis strains.</title>
        <authorList>
            <person name="Gladney L.M."/>
            <person name="Katz L.S."/>
            <person name="Marino-Ramirez L."/>
            <person name="Jordan I.K."/>
        </authorList>
    </citation>
    <scope>NUCLEOTIDE SEQUENCE [LARGE SCALE GENOMIC DNA]</scope>
    <source>
        <strain evidence="1 2">ATCC 51183</strain>
    </source>
</reference>
<accession>A0A099LLN7</accession>
<dbReference type="eggNOG" id="COG5339">
    <property type="taxonomic scope" value="Bacteria"/>
</dbReference>
<dbReference type="InterPro" id="IPR010352">
    <property type="entry name" value="DUF945"/>
</dbReference>
<name>A0A099LLN7_9VIBR</name>
<dbReference type="EMBL" id="JMCG01000002">
    <property type="protein sequence ID" value="KGK08604.1"/>
    <property type="molecule type" value="Genomic_DNA"/>
</dbReference>
<keyword evidence="2" id="KW-1185">Reference proteome</keyword>
<evidence type="ECO:0000313" key="2">
    <source>
        <dbReference type="Proteomes" id="UP000029994"/>
    </source>
</evidence>
<sequence length="420" mass="46359">MNTLKKWAALGGAVSLAVCWPLAVGQIGQSIIEDGIAKLDSQTLKAQIISYERGYLSSVVTTRYTIIDPVIAEQFEADGLPVEFEMRSDLTHGLTSLDAQSSLLGVETLPLTISSTTQLNGNTDFTIAMDSWNLQSEVEGVSVSTAPMSVNGRATVLGDLSFELDVPSIQVDFESGEELHLSHLKGTGQGKQQNGYWLGKQDIQVGELQLSDVDAQPVFGLYQSRYLGNTQLDAKGERLESQLSFKTNKLLMSDGNEAHNLNLEFSLKNLDRQAFDQVMAIYHGSPVLMEEDIAKILPHIDTLFDKGFAIAIDNLSMTLGEGKFENQWHLQIPQGTDKITQDPMKIITAMQGDLYTYFSNELITQYPFIQEGVDELLVMDLLEQIEGGYQLKADINEGKLVFENGQAFPLFSLLMPAMMQ</sequence>